<feature type="signal peptide" evidence="2">
    <location>
        <begin position="1"/>
        <end position="24"/>
    </location>
</feature>
<name>A0A914HMQ7_GLORO</name>
<reference evidence="4" key="1">
    <citation type="submission" date="2022-11" db="UniProtKB">
        <authorList>
            <consortium name="WormBaseParasite"/>
        </authorList>
    </citation>
    <scope>IDENTIFICATION</scope>
</reference>
<feature type="compositionally biased region" description="Basic and acidic residues" evidence="1">
    <location>
        <begin position="245"/>
        <end position="263"/>
    </location>
</feature>
<evidence type="ECO:0000313" key="3">
    <source>
        <dbReference type="Proteomes" id="UP000887572"/>
    </source>
</evidence>
<organism evidence="3 4">
    <name type="scientific">Globodera rostochiensis</name>
    <name type="common">Golden nematode worm</name>
    <name type="synonym">Heterodera rostochiensis</name>
    <dbReference type="NCBI Taxonomy" id="31243"/>
    <lineage>
        <taxon>Eukaryota</taxon>
        <taxon>Metazoa</taxon>
        <taxon>Ecdysozoa</taxon>
        <taxon>Nematoda</taxon>
        <taxon>Chromadorea</taxon>
        <taxon>Rhabditida</taxon>
        <taxon>Tylenchina</taxon>
        <taxon>Tylenchomorpha</taxon>
        <taxon>Tylenchoidea</taxon>
        <taxon>Heteroderidae</taxon>
        <taxon>Heteroderinae</taxon>
        <taxon>Globodera</taxon>
    </lineage>
</organism>
<feature type="region of interest" description="Disordered" evidence="1">
    <location>
        <begin position="230"/>
        <end position="298"/>
    </location>
</feature>
<keyword evidence="3" id="KW-1185">Reference proteome</keyword>
<dbReference type="Proteomes" id="UP000887572">
    <property type="component" value="Unplaced"/>
</dbReference>
<evidence type="ECO:0000256" key="1">
    <source>
        <dbReference type="SAM" id="MobiDB-lite"/>
    </source>
</evidence>
<evidence type="ECO:0000256" key="2">
    <source>
        <dbReference type="SAM" id="SignalP"/>
    </source>
</evidence>
<feature type="chain" id="PRO_5037088136" evidence="2">
    <location>
        <begin position="25"/>
        <end position="298"/>
    </location>
</feature>
<sequence>MTTNIQIFLVIFIVLLELGGFANGFECWNGLVSRHPDVESRKLRQITCSELKSENVCYAVKCTDEHGGQNATIHVYDCEEDRAPCYAFNGIQDWVRRTTGLKKLHCDCIICHNSNCNKDFFPFETKVAPNVKPSAEQVEPASDTELPDSENTTAGKLAFVRSDSAEEPEDSHTAIISKKRALALGLVEVTSAEHSSADASAEDKTVGVPISFNAGSSSLAIDGTLSSEKTGSKSLEAFDGTLSSEKTESKSSEAIDDSSEKSGSKSLEANDGLSEESESKSLEGIYGPLSSEEIGWDI</sequence>
<protein>
    <submittedName>
        <fullName evidence="4">Uncharacterized protein</fullName>
    </submittedName>
</protein>
<keyword evidence="2" id="KW-0732">Signal</keyword>
<feature type="region of interest" description="Disordered" evidence="1">
    <location>
        <begin position="133"/>
        <end position="152"/>
    </location>
</feature>
<dbReference type="AlphaFoldDB" id="A0A914HMQ7"/>
<proteinExistence type="predicted"/>
<dbReference type="WBParaSite" id="Gr19_v10_g2214.t1">
    <property type="protein sequence ID" value="Gr19_v10_g2214.t1"/>
    <property type="gene ID" value="Gr19_v10_g2214"/>
</dbReference>
<evidence type="ECO:0000313" key="4">
    <source>
        <dbReference type="WBParaSite" id="Gr19_v10_g2214.t1"/>
    </source>
</evidence>
<accession>A0A914HMQ7</accession>